<dbReference type="PROSITE" id="PS51273">
    <property type="entry name" value="GATASE_TYPE_1"/>
    <property type="match status" value="1"/>
</dbReference>
<accession>A0ABV2R291</accession>
<evidence type="ECO:0000313" key="2">
    <source>
        <dbReference type="EMBL" id="MET4635389.1"/>
    </source>
</evidence>
<dbReference type="Pfam" id="PF00117">
    <property type="entry name" value="GATase"/>
    <property type="match status" value="1"/>
</dbReference>
<protein>
    <submittedName>
        <fullName evidence="2">GMP synthase-like glutamine amidotransferase</fullName>
    </submittedName>
</protein>
<sequence>MDAESKRAVSPMRILVVENYQATSLGLMRPALASAGAVIDIRRAHEGDALPETPEGYDAIIVLGGGQSAVDDEAHPYLPRLARLMRAFGDADKSVLGICLGSQILARGYGANNILGRPTEFGWQEVTPTEAGRDDPVVGVLEGPSPLFHWHSDTFSLPEGAVHLATSALTPNQAFRIGRAVYGIQFHFEADTALVRDWSDTFGDVAAEIDPDWPERHAREEGPLGSRADAAGRAIARAWIATIR</sequence>
<keyword evidence="3" id="KW-1185">Reference proteome</keyword>
<gene>
    <name evidence="2" type="ORF">ABIE08_003335</name>
</gene>
<proteinExistence type="predicted"/>
<organism evidence="2 3">
    <name type="scientific">Kaistia defluvii</name>
    <dbReference type="NCBI Taxonomy" id="410841"/>
    <lineage>
        <taxon>Bacteria</taxon>
        <taxon>Pseudomonadati</taxon>
        <taxon>Pseudomonadota</taxon>
        <taxon>Alphaproteobacteria</taxon>
        <taxon>Hyphomicrobiales</taxon>
        <taxon>Kaistiaceae</taxon>
        <taxon>Kaistia</taxon>
    </lineage>
</organism>
<dbReference type="Proteomes" id="UP001549321">
    <property type="component" value="Unassembled WGS sequence"/>
</dbReference>
<reference evidence="2 3" key="1">
    <citation type="submission" date="2024-06" db="EMBL/GenBank/DDBJ databases">
        <title>Sorghum-associated microbial communities from plants grown in Nebraska, USA.</title>
        <authorList>
            <person name="Schachtman D."/>
        </authorList>
    </citation>
    <scope>NUCLEOTIDE SEQUENCE [LARGE SCALE GENOMIC DNA]</scope>
    <source>
        <strain evidence="2 3">3207</strain>
    </source>
</reference>
<dbReference type="CDD" id="cd01741">
    <property type="entry name" value="GATase1_1"/>
    <property type="match status" value="1"/>
</dbReference>
<name>A0ABV2R291_9HYPH</name>
<dbReference type="InterPro" id="IPR029062">
    <property type="entry name" value="Class_I_gatase-like"/>
</dbReference>
<evidence type="ECO:0000313" key="3">
    <source>
        <dbReference type="Proteomes" id="UP001549321"/>
    </source>
</evidence>
<dbReference type="InterPro" id="IPR044992">
    <property type="entry name" value="ChyE-like"/>
</dbReference>
<dbReference type="PANTHER" id="PTHR42695:SF5">
    <property type="entry name" value="GLUTAMINE AMIDOTRANSFERASE YLR126C-RELATED"/>
    <property type="match status" value="1"/>
</dbReference>
<evidence type="ECO:0000259" key="1">
    <source>
        <dbReference type="Pfam" id="PF00117"/>
    </source>
</evidence>
<feature type="domain" description="Glutamine amidotransferase" evidence="1">
    <location>
        <begin position="31"/>
        <end position="190"/>
    </location>
</feature>
<dbReference type="SUPFAM" id="SSF52317">
    <property type="entry name" value="Class I glutamine amidotransferase-like"/>
    <property type="match status" value="1"/>
</dbReference>
<dbReference type="PANTHER" id="PTHR42695">
    <property type="entry name" value="GLUTAMINE AMIDOTRANSFERASE YLR126C-RELATED"/>
    <property type="match status" value="1"/>
</dbReference>
<dbReference type="EMBL" id="JBEPSM010000002">
    <property type="protein sequence ID" value="MET4635389.1"/>
    <property type="molecule type" value="Genomic_DNA"/>
</dbReference>
<dbReference type="InterPro" id="IPR017926">
    <property type="entry name" value="GATASE"/>
</dbReference>
<dbReference type="Gene3D" id="3.40.50.880">
    <property type="match status" value="1"/>
</dbReference>
<comment type="caution">
    <text evidence="2">The sequence shown here is derived from an EMBL/GenBank/DDBJ whole genome shotgun (WGS) entry which is preliminary data.</text>
</comment>